<evidence type="ECO:0000313" key="3">
    <source>
        <dbReference type="Proteomes" id="UP001381003"/>
    </source>
</evidence>
<protein>
    <submittedName>
        <fullName evidence="2">Uncharacterized protein</fullName>
    </submittedName>
</protein>
<dbReference type="EMBL" id="CP104874">
    <property type="protein sequence ID" value="WWF06261.1"/>
    <property type="molecule type" value="Genomic_DNA"/>
</dbReference>
<sequence length="108" mass="11591">MGLDHQFTYLLTQLGWSLPAMITVAVIGVIALVRRDAGLWWKLVVSGAAVLVIGQLMSAFGTFLIMQLDRGYQFHWLVSAPALLLNVVGLGLLGAGAVTGRRAPTTTR</sequence>
<keyword evidence="1" id="KW-1133">Transmembrane helix</keyword>
<proteinExistence type="predicted"/>
<organism evidence="2 3">
    <name type="scientific">Janibacter terrae</name>
    <dbReference type="NCBI Taxonomy" id="103817"/>
    <lineage>
        <taxon>Bacteria</taxon>
        <taxon>Bacillati</taxon>
        <taxon>Actinomycetota</taxon>
        <taxon>Actinomycetes</taxon>
        <taxon>Micrococcales</taxon>
        <taxon>Intrasporangiaceae</taxon>
        <taxon>Janibacter</taxon>
    </lineage>
</organism>
<evidence type="ECO:0000313" key="2">
    <source>
        <dbReference type="EMBL" id="WWF06261.1"/>
    </source>
</evidence>
<evidence type="ECO:0000256" key="1">
    <source>
        <dbReference type="SAM" id="Phobius"/>
    </source>
</evidence>
<feature type="transmembrane region" description="Helical" evidence="1">
    <location>
        <begin position="74"/>
        <end position="98"/>
    </location>
</feature>
<keyword evidence="1" id="KW-0472">Membrane</keyword>
<gene>
    <name evidence="2" type="ORF">N5P18_05145</name>
</gene>
<accession>A0ABZ2FGK5</accession>
<reference evidence="2 3" key="1">
    <citation type="submission" date="2022-09" db="EMBL/GenBank/DDBJ databases">
        <title>Complete genome sequence of Janibacter terrae strain COS04-44, PCL-degrading bacteria isolated from oil spilled coast.</title>
        <authorList>
            <person name="Park H."/>
            <person name="Kim J.Y."/>
            <person name="An S.H."/>
            <person name="Lee C.M."/>
            <person name="Weon H.-Y."/>
        </authorList>
    </citation>
    <scope>NUCLEOTIDE SEQUENCE [LARGE SCALE GENOMIC DNA]</scope>
    <source>
        <strain evidence="2 3">COS04-44</strain>
    </source>
</reference>
<keyword evidence="1" id="KW-0812">Transmembrane</keyword>
<feature type="transmembrane region" description="Helical" evidence="1">
    <location>
        <begin position="40"/>
        <end position="68"/>
    </location>
</feature>
<dbReference type="Proteomes" id="UP001381003">
    <property type="component" value="Chromosome"/>
</dbReference>
<dbReference type="RefSeq" id="WP_068326881.1">
    <property type="nucleotide sequence ID" value="NZ_CP104874.1"/>
</dbReference>
<keyword evidence="3" id="KW-1185">Reference proteome</keyword>
<name>A0ABZ2FGK5_9MICO</name>
<feature type="transmembrane region" description="Helical" evidence="1">
    <location>
        <begin position="14"/>
        <end position="33"/>
    </location>
</feature>